<organism evidence="4 5">
    <name type="scientific">Pendulispora albinea</name>
    <dbReference type="NCBI Taxonomy" id="2741071"/>
    <lineage>
        <taxon>Bacteria</taxon>
        <taxon>Pseudomonadati</taxon>
        <taxon>Myxococcota</taxon>
        <taxon>Myxococcia</taxon>
        <taxon>Myxococcales</taxon>
        <taxon>Sorangiineae</taxon>
        <taxon>Pendulisporaceae</taxon>
        <taxon>Pendulispora</taxon>
    </lineage>
</organism>
<evidence type="ECO:0000313" key="5">
    <source>
        <dbReference type="Proteomes" id="UP001370348"/>
    </source>
</evidence>
<evidence type="ECO:0000259" key="3">
    <source>
        <dbReference type="SMART" id="SM00822"/>
    </source>
</evidence>
<evidence type="ECO:0000313" key="4">
    <source>
        <dbReference type="EMBL" id="WXB19986.1"/>
    </source>
</evidence>
<dbReference type="InterPro" id="IPR002347">
    <property type="entry name" value="SDR_fam"/>
</dbReference>
<dbReference type="PANTHER" id="PTHR43639">
    <property type="entry name" value="OXIDOREDUCTASE, SHORT-CHAIN DEHYDROGENASE/REDUCTASE FAMILY (AFU_ORTHOLOGUE AFUA_5G02870)"/>
    <property type="match status" value="1"/>
</dbReference>
<protein>
    <submittedName>
        <fullName evidence="4">SDR family oxidoreductase</fullName>
    </submittedName>
</protein>
<dbReference type="PRINTS" id="PR00080">
    <property type="entry name" value="SDRFAMILY"/>
</dbReference>
<name>A0ABZ2MBW4_9BACT</name>
<reference evidence="4 5" key="1">
    <citation type="submission" date="2021-12" db="EMBL/GenBank/DDBJ databases">
        <title>Discovery of the Pendulisporaceae a myxobacterial family with distinct sporulation behavior and unique specialized metabolism.</title>
        <authorList>
            <person name="Garcia R."/>
            <person name="Popoff A."/>
            <person name="Bader C.D."/>
            <person name="Loehr J."/>
            <person name="Walesch S."/>
            <person name="Walt C."/>
            <person name="Boldt J."/>
            <person name="Bunk B."/>
            <person name="Haeckl F.J.F.P.J."/>
            <person name="Gunesch A.P."/>
            <person name="Birkelbach J."/>
            <person name="Nuebel U."/>
            <person name="Pietschmann T."/>
            <person name="Bach T."/>
            <person name="Mueller R."/>
        </authorList>
    </citation>
    <scope>NUCLEOTIDE SEQUENCE [LARGE SCALE GENOMIC DNA]</scope>
    <source>
        <strain evidence="4 5">MSr11954</strain>
    </source>
</reference>
<dbReference type="SMART" id="SM00822">
    <property type="entry name" value="PKS_KR"/>
    <property type="match status" value="1"/>
</dbReference>
<sequence length="260" mass="26911">MAKLLGKTALVTGASRGIGRAIARRLAADGARVAVHYGSNDRAAKETLQAIEAAGGRAFSIRAELGKDGDVDALFAALDQGLSGQPLDILVNNAAAGPAGPIEADTPEAFDRLFAINVKAPYFIIQRALPRLRDGGRIINVSSVCTRISTPIQTSFAMTKGALEIMSRTLANALGGRGITVNTITPGATATDLNEALFAQPGAQSLFESMTALGRFGQPEDIADAVAFLASHDARWVTGQALEASGGIYLGPREALPAQA</sequence>
<dbReference type="InterPro" id="IPR036291">
    <property type="entry name" value="NAD(P)-bd_dom_sf"/>
</dbReference>
<feature type="domain" description="Ketoreductase" evidence="3">
    <location>
        <begin position="7"/>
        <end position="187"/>
    </location>
</feature>
<dbReference type="Pfam" id="PF13561">
    <property type="entry name" value="adh_short_C2"/>
    <property type="match status" value="1"/>
</dbReference>
<dbReference type="Proteomes" id="UP001370348">
    <property type="component" value="Chromosome"/>
</dbReference>
<dbReference type="SUPFAM" id="SSF51735">
    <property type="entry name" value="NAD(P)-binding Rossmann-fold domains"/>
    <property type="match status" value="1"/>
</dbReference>
<dbReference type="Gene3D" id="3.40.50.720">
    <property type="entry name" value="NAD(P)-binding Rossmann-like Domain"/>
    <property type="match status" value="1"/>
</dbReference>
<keyword evidence="5" id="KW-1185">Reference proteome</keyword>
<dbReference type="PRINTS" id="PR00081">
    <property type="entry name" value="GDHRDH"/>
</dbReference>
<evidence type="ECO:0000256" key="2">
    <source>
        <dbReference type="ARBA" id="ARBA00023002"/>
    </source>
</evidence>
<dbReference type="PANTHER" id="PTHR43639:SF1">
    <property type="entry name" value="SHORT-CHAIN DEHYDROGENASE_REDUCTASE FAMILY PROTEIN"/>
    <property type="match status" value="1"/>
</dbReference>
<evidence type="ECO:0000256" key="1">
    <source>
        <dbReference type="ARBA" id="ARBA00006484"/>
    </source>
</evidence>
<comment type="similarity">
    <text evidence="1">Belongs to the short-chain dehydrogenases/reductases (SDR) family.</text>
</comment>
<gene>
    <name evidence="4" type="ORF">LZC94_22525</name>
</gene>
<proteinExistence type="inferred from homology"/>
<dbReference type="EMBL" id="CP089984">
    <property type="protein sequence ID" value="WXB19986.1"/>
    <property type="molecule type" value="Genomic_DNA"/>
</dbReference>
<dbReference type="RefSeq" id="WP_394829586.1">
    <property type="nucleotide sequence ID" value="NZ_CP089984.1"/>
</dbReference>
<dbReference type="InterPro" id="IPR057326">
    <property type="entry name" value="KR_dom"/>
</dbReference>
<accession>A0ABZ2MBW4</accession>
<keyword evidence="2" id="KW-0560">Oxidoreductase</keyword>